<dbReference type="PROSITE" id="PS50005">
    <property type="entry name" value="TPR"/>
    <property type="match status" value="1"/>
</dbReference>
<protein>
    <submittedName>
        <fullName evidence="5">N-terminal acetyltransferase A, auxiliary subunit</fullName>
    </submittedName>
</protein>
<dbReference type="InParanoid" id="A0A0H2RPH8"/>
<organism evidence="5 6">
    <name type="scientific">Schizopora paradoxa</name>
    <dbReference type="NCBI Taxonomy" id="27342"/>
    <lineage>
        <taxon>Eukaryota</taxon>
        <taxon>Fungi</taxon>
        <taxon>Dikarya</taxon>
        <taxon>Basidiomycota</taxon>
        <taxon>Agaricomycotina</taxon>
        <taxon>Agaricomycetes</taxon>
        <taxon>Hymenochaetales</taxon>
        <taxon>Schizoporaceae</taxon>
        <taxon>Schizopora</taxon>
    </lineage>
</organism>
<dbReference type="Gene3D" id="1.25.40.1010">
    <property type="match status" value="1"/>
</dbReference>
<feature type="compositionally biased region" description="Basic and acidic residues" evidence="4">
    <location>
        <begin position="626"/>
        <end position="642"/>
    </location>
</feature>
<evidence type="ECO:0000313" key="5">
    <source>
        <dbReference type="EMBL" id="KLO11388.1"/>
    </source>
</evidence>
<keyword evidence="6" id="KW-1185">Reference proteome</keyword>
<feature type="region of interest" description="Disordered" evidence="4">
    <location>
        <begin position="615"/>
        <end position="646"/>
    </location>
</feature>
<dbReference type="Proteomes" id="UP000053477">
    <property type="component" value="Unassembled WGS sequence"/>
</dbReference>
<evidence type="ECO:0000313" key="6">
    <source>
        <dbReference type="Proteomes" id="UP000053477"/>
    </source>
</evidence>
<evidence type="ECO:0000256" key="2">
    <source>
        <dbReference type="ARBA" id="ARBA00022803"/>
    </source>
</evidence>
<evidence type="ECO:0000256" key="4">
    <source>
        <dbReference type="SAM" id="MobiDB-lite"/>
    </source>
</evidence>
<dbReference type="PANTHER" id="PTHR22767">
    <property type="entry name" value="N-TERMINAL ACETYLTRANSFERASE-RELATED"/>
    <property type="match status" value="1"/>
</dbReference>
<gene>
    <name evidence="5" type="ORF">SCHPADRAFT_855430</name>
</gene>
<keyword evidence="5" id="KW-0808">Transferase</keyword>
<dbReference type="PIRSF" id="PIRSF000422">
    <property type="entry name" value="N-terminal-AcTrfase-A_aux_su"/>
    <property type="match status" value="1"/>
</dbReference>
<dbReference type="OrthoDB" id="10263032at2759"/>
<dbReference type="STRING" id="27342.A0A0H2RPH8"/>
<keyword evidence="2 3" id="KW-0802">TPR repeat</keyword>
<dbReference type="InterPro" id="IPR019734">
    <property type="entry name" value="TPR_rpt"/>
</dbReference>
<dbReference type="EMBL" id="KQ086001">
    <property type="protein sequence ID" value="KLO11388.1"/>
    <property type="molecule type" value="Genomic_DNA"/>
</dbReference>
<evidence type="ECO:0000256" key="1">
    <source>
        <dbReference type="ARBA" id="ARBA00022737"/>
    </source>
</evidence>
<dbReference type="Pfam" id="PF13181">
    <property type="entry name" value="TPR_8"/>
    <property type="match status" value="1"/>
</dbReference>
<accession>A0A0H2RPH8</accession>
<proteinExistence type="predicted"/>
<dbReference type="Gene3D" id="1.25.40.1040">
    <property type="match status" value="1"/>
</dbReference>
<keyword evidence="1" id="KW-0677">Repeat</keyword>
<dbReference type="FunFam" id="1.25.40.1040:FF:000003">
    <property type="entry name" value="N-terminal acetyltransferase A, auxiliary subunit"/>
    <property type="match status" value="1"/>
</dbReference>
<dbReference type="InterPro" id="IPR011990">
    <property type="entry name" value="TPR-like_helical_dom_sf"/>
</dbReference>
<dbReference type="GO" id="GO:0031415">
    <property type="term" value="C:NatA complex"/>
    <property type="evidence" value="ECO:0007669"/>
    <property type="project" value="TreeGrafter"/>
</dbReference>
<name>A0A0H2RPH8_9AGAM</name>
<dbReference type="AlphaFoldDB" id="A0A0H2RPH8"/>
<evidence type="ECO:0000256" key="3">
    <source>
        <dbReference type="PROSITE-ProRule" id="PRU00339"/>
    </source>
</evidence>
<dbReference type="InterPro" id="IPR021183">
    <property type="entry name" value="NatA_aux_su"/>
</dbReference>
<dbReference type="FunCoup" id="A0A0H2RPH8">
    <property type="interactions" value="579"/>
</dbReference>
<dbReference type="PANTHER" id="PTHR22767:SF2">
    <property type="entry name" value="N(ALPHA)-ACETYLTRANSFERASE 15_16, ISOFORM A"/>
    <property type="match status" value="1"/>
</dbReference>
<dbReference type="Pfam" id="PF12569">
    <property type="entry name" value="NatA_aux_su"/>
    <property type="match status" value="1"/>
</dbReference>
<dbReference type="SMART" id="SM00028">
    <property type="entry name" value="TPR"/>
    <property type="match status" value="5"/>
</dbReference>
<reference evidence="5 6" key="1">
    <citation type="submission" date="2015-04" db="EMBL/GenBank/DDBJ databases">
        <title>Complete genome sequence of Schizopora paradoxa KUC8140, a cosmopolitan wood degrader in East Asia.</title>
        <authorList>
            <consortium name="DOE Joint Genome Institute"/>
            <person name="Min B."/>
            <person name="Park H."/>
            <person name="Jang Y."/>
            <person name="Kim J.-J."/>
            <person name="Kim K.H."/>
            <person name="Pangilinan J."/>
            <person name="Lipzen A."/>
            <person name="Riley R."/>
            <person name="Grigoriev I.V."/>
            <person name="Spatafora J.W."/>
            <person name="Choi I.-G."/>
        </authorList>
    </citation>
    <scope>NUCLEOTIDE SEQUENCE [LARGE SCALE GENOMIC DNA]</scope>
    <source>
        <strain evidence="5 6">KUC8140</strain>
    </source>
</reference>
<sequence length="863" mass="97224">MPPKKPLASKEQHLFRELLSLYEARQLKKGLKTADQILKKAPDSGETMCMKGLILTHMGRREEGIDLVKKGIRLDLTSHICWHVFGLIQKAEKNYEEALKSYTQALRFDKENISLLQDAATLQTHLRNYEALQDTRELILKLRPNHRRHWILLALAYHLNGNPSDARKVLESYQKMLKARDIPDYDVEHSNVLLYQVRVIEDCGDFASALALLDGSAKSRGIVDRTAIMEYRARLLTKQGDTAEAEQAWRLLIEKNSDCLHYFRELFRIKNLPLDAVSGENREQAVALLLELSSQYPRSSVPARLLLDVSEGPEFEERVRVYVLDRLRRGIPSLFVDLKSLYANPSKPHVIENVTTQFRTEVESSLRSSSSPEGGESPTTLVWTLYFLAQHYSFLRRYEEAIETIDFAIEDTPTLPELYACKARILKRAGDLVGAVREIEEARCLDGQDRFLNTKSAKYHLRAGLREEAISLLGLFTKKDAASPSADLEDMQSTLYLLEDASCLYRLSQLGPSLKRYLVVQSIYDDMSSDQYDFHSYSTVRQRFTLEAYTSLLKWEDGLRAQPPFVDTALGIARILIAVHDDPALATSSTPSKRSDADKKAEKKAKKAALKVLDEVKKGTQNSSSNEDKGLEPPTAKDDDPTGVKALTASDGLEQAWKYIKPLVSEPLSLNRTDVLACAYDLSIRRRKYVLAAKSLLSAHQNDPENPETHLRVVDFKLKVSSLSPPPSETIQSLVNQTLLKVLPDEIALETLNSQYLQRHSDDPRAILAVADASTRIGTPLQEVEDTVFGILNPNVKNDVKSSLAACEFLNRIKSPRKDEFRSECDKHFPLSTMFKTAEELAGYKSQNGSAGGNEDEKEVVNA</sequence>
<dbReference type="GO" id="GO:0016740">
    <property type="term" value="F:transferase activity"/>
    <property type="evidence" value="ECO:0007669"/>
    <property type="project" value="UniProtKB-KW"/>
</dbReference>
<feature type="repeat" description="TPR" evidence="3">
    <location>
        <begin position="79"/>
        <end position="112"/>
    </location>
</feature>
<dbReference type="SUPFAM" id="SSF48452">
    <property type="entry name" value="TPR-like"/>
    <property type="match status" value="1"/>
</dbReference>